<dbReference type="PANTHER" id="PTHR24221">
    <property type="entry name" value="ATP-BINDING CASSETTE SUB-FAMILY B"/>
    <property type="match status" value="1"/>
</dbReference>
<sequence>MENKPPFSGIQGLNLRLRRKVPVILQSESSECGLACLAMVASWHGKQTNILSLRQEHGISLHGCTLDTLAQISGELGMASRALFVEPDELHKLSLPCILHWEFNHFVVLTRVKGNKITLHDPAAGLKVMKPEAFSKSFTGVAFELWPGVEFTRRVEKPKMKTLDLLRNISRLKSVLSKLFLLSLMIEFISLLLPIGTQLIMDHVIPENDRSLLTVICLGLMLMTLLQTGISLWRHWAIITINATTDLQWKDGLFRHLVGLPLAWFEKRKLGDIQSRYFSIDTIRDTFITEITGGIVSFLIVSGSLALLFFYGGTLSFIAVAFTLIYILIRLMTWPVYRQMSEELLVKDASANSYLTETLFSIATVRSQGLEEKRCRNMMNLNVNTTNSSIMLAKFDMTFTLLGTLIGTCEYIIILWLGVTRVLDNQMTLGAWIAFGTFRALFSDRALAFTDTLLNLRMLSLHNERVADIALSSTEPATPARKLFPAGKALSLTTRKLTFRYDKYAPLVINELDLSINAGESVAIVGPSGCGKSTLMRLLCGLTAPESGRIIVDGRDAHQAGINNYRCAIASILQDDKLLSGSLRSNISGFRQEIDEHWLIECAKLSNIHDDISALPMGYDTLVGELGEGLSGGQKQRLFIARALYSRPGILFMDEATSHLDEENEHLINQAIANLGMTRVLVAYRPSTIASAHRVIRL</sequence>
<dbReference type="GO" id="GO:0005886">
    <property type="term" value="C:plasma membrane"/>
    <property type="evidence" value="ECO:0007669"/>
    <property type="project" value="UniProtKB-SubCell"/>
</dbReference>
<name>A0A9X3AD54_9ENTR</name>
<dbReference type="GO" id="GO:0140359">
    <property type="term" value="F:ABC-type transporter activity"/>
    <property type="evidence" value="ECO:0007669"/>
    <property type="project" value="InterPro"/>
</dbReference>
<keyword evidence="4" id="KW-0067">ATP-binding</keyword>
<evidence type="ECO:0000256" key="3">
    <source>
        <dbReference type="ARBA" id="ARBA00022741"/>
    </source>
</evidence>
<organism evidence="11 12">
    <name type="scientific">Dryocola boscaweniae</name>
    <dbReference type="NCBI Taxonomy" id="2925397"/>
    <lineage>
        <taxon>Bacteria</taxon>
        <taxon>Pseudomonadati</taxon>
        <taxon>Pseudomonadota</taxon>
        <taxon>Gammaproteobacteria</taxon>
        <taxon>Enterobacterales</taxon>
        <taxon>Enterobacteriaceae</taxon>
        <taxon>Dryocola</taxon>
    </lineage>
</organism>
<keyword evidence="5 7" id="KW-1133">Transmembrane helix</keyword>
<dbReference type="InterPro" id="IPR036640">
    <property type="entry name" value="ABC1_TM_sf"/>
</dbReference>
<evidence type="ECO:0000313" key="12">
    <source>
        <dbReference type="Proteomes" id="UP001150641"/>
    </source>
</evidence>
<accession>A0A9X3AD54</accession>
<feature type="domain" description="Peptidase C39" evidence="10">
    <location>
        <begin position="26"/>
        <end position="145"/>
    </location>
</feature>
<dbReference type="Proteomes" id="UP001150641">
    <property type="component" value="Unassembled WGS sequence"/>
</dbReference>
<dbReference type="InterPro" id="IPR027417">
    <property type="entry name" value="P-loop_NTPase"/>
</dbReference>
<dbReference type="PROSITE" id="PS50893">
    <property type="entry name" value="ABC_TRANSPORTER_2"/>
    <property type="match status" value="1"/>
</dbReference>
<dbReference type="Pfam" id="PF00005">
    <property type="entry name" value="ABC_tran"/>
    <property type="match status" value="1"/>
</dbReference>
<dbReference type="SUPFAM" id="SSF52540">
    <property type="entry name" value="P-loop containing nucleoside triphosphate hydrolases"/>
    <property type="match status" value="1"/>
</dbReference>
<dbReference type="SUPFAM" id="SSF90123">
    <property type="entry name" value="ABC transporter transmembrane region"/>
    <property type="match status" value="1"/>
</dbReference>
<evidence type="ECO:0000256" key="5">
    <source>
        <dbReference type="ARBA" id="ARBA00022989"/>
    </source>
</evidence>
<dbReference type="InterPro" id="IPR011527">
    <property type="entry name" value="ABC1_TM_dom"/>
</dbReference>
<comment type="subcellular location">
    <subcellularLocation>
        <location evidence="1">Cell membrane</location>
        <topology evidence="1">Multi-pass membrane protein</topology>
    </subcellularLocation>
</comment>
<evidence type="ECO:0000256" key="2">
    <source>
        <dbReference type="ARBA" id="ARBA00022692"/>
    </source>
</evidence>
<dbReference type="GO" id="GO:0005524">
    <property type="term" value="F:ATP binding"/>
    <property type="evidence" value="ECO:0007669"/>
    <property type="project" value="UniProtKB-KW"/>
</dbReference>
<dbReference type="InterPro" id="IPR017871">
    <property type="entry name" value="ABC_transporter-like_CS"/>
</dbReference>
<feature type="transmembrane region" description="Helical" evidence="7">
    <location>
        <begin position="287"/>
        <end position="311"/>
    </location>
</feature>
<dbReference type="PROSITE" id="PS50990">
    <property type="entry name" value="PEPTIDASE_C39"/>
    <property type="match status" value="1"/>
</dbReference>
<evidence type="ECO:0000256" key="6">
    <source>
        <dbReference type="ARBA" id="ARBA00023136"/>
    </source>
</evidence>
<evidence type="ECO:0000259" key="10">
    <source>
        <dbReference type="PROSITE" id="PS50990"/>
    </source>
</evidence>
<evidence type="ECO:0000259" key="8">
    <source>
        <dbReference type="PROSITE" id="PS50893"/>
    </source>
</evidence>
<dbReference type="Gene3D" id="1.20.1560.10">
    <property type="entry name" value="ABC transporter type 1, transmembrane domain"/>
    <property type="match status" value="1"/>
</dbReference>
<dbReference type="InterPro" id="IPR003439">
    <property type="entry name" value="ABC_transporter-like_ATP-bd"/>
</dbReference>
<dbReference type="Pfam" id="PF03412">
    <property type="entry name" value="Peptidase_C39"/>
    <property type="match status" value="1"/>
</dbReference>
<dbReference type="PANTHER" id="PTHR24221:SF606">
    <property type="entry name" value="COLICIN V SECRETION-PROCESSING ATP-BINDING PROTEIN"/>
    <property type="match status" value="1"/>
</dbReference>
<dbReference type="SMART" id="SM00382">
    <property type="entry name" value="AAA"/>
    <property type="match status" value="1"/>
</dbReference>
<dbReference type="GO" id="GO:0034040">
    <property type="term" value="F:ATPase-coupled lipid transmembrane transporter activity"/>
    <property type="evidence" value="ECO:0007669"/>
    <property type="project" value="TreeGrafter"/>
</dbReference>
<dbReference type="GO" id="GO:0006508">
    <property type="term" value="P:proteolysis"/>
    <property type="evidence" value="ECO:0007669"/>
    <property type="project" value="InterPro"/>
</dbReference>
<dbReference type="EMBL" id="JALHAP010000078">
    <property type="protein sequence ID" value="MCT4702543.1"/>
    <property type="molecule type" value="Genomic_DNA"/>
</dbReference>
<dbReference type="Pfam" id="PF00664">
    <property type="entry name" value="ABC_membrane"/>
    <property type="match status" value="1"/>
</dbReference>
<keyword evidence="6 7" id="KW-0472">Membrane</keyword>
<dbReference type="Gene3D" id="3.40.50.300">
    <property type="entry name" value="P-loop containing nucleotide triphosphate hydrolases"/>
    <property type="match status" value="1"/>
</dbReference>
<dbReference type="GO" id="GO:0016887">
    <property type="term" value="F:ATP hydrolysis activity"/>
    <property type="evidence" value="ECO:0007669"/>
    <property type="project" value="InterPro"/>
</dbReference>
<dbReference type="InterPro" id="IPR039421">
    <property type="entry name" value="Type_1_exporter"/>
</dbReference>
<dbReference type="GO" id="GO:0008233">
    <property type="term" value="F:peptidase activity"/>
    <property type="evidence" value="ECO:0007669"/>
    <property type="project" value="InterPro"/>
</dbReference>
<proteinExistence type="predicted"/>
<dbReference type="PROSITE" id="PS00211">
    <property type="entry name" value="ABC_TRANSPORTER_1"/>
    <property type="match status" value="1"/>
</dbReference>
<keyword evidence="3" id="KW-0547">Nucleotide-binding</keyword>
<evidence type="ECO:0000256" key="4">
    <source>
        <dbReference type="ARBA" id="ARBA00022840"/>
    </source>
</evidence>
<evidence type="ECO:0000313" key="11">
    <source>
        <dbReference type="EMBL" id="MCT4702543.1"/>
    </source>
</evidence>
<evidence type="ECO:0000259" key="9">
    <source>
        <dbReference type="PROSITE" id="PS50929"/>
    </source>
</evidence>
<gene>
    <name evidence="11" type="ORF">MUA00_12165</name>
</gene>
<dbReference type="InterPro" id="IPR005074">
    <property type="entry name" value="Peptidase_C39"/>
</dbReference>
<dbReference type="PROSITE" id="PS50929">
    <property type="entry name" value="ABC_TM1F"/>
    <property type="match status" value="1"/>
</dbReference>
<feature type="domain" description="ABC transporter" evidence="8">
    <location>
        <begin position="492"/>
        <end position="698"/>
    </location>
</feature>
<dbReference type="RefSeq" id="WP_271123300.1">
    <property type="nucleotide sequence ID" value="NZ_JALHAN010000065.1"/>
</dbReference>
<dbReference type="Gene3D" id="3.90.70.10">
    <property type="entry name" value="Cysteine proteinases"/>
    <property type="match status" value="1"/>
</dbReference>
<evidence type="ECO:0000256" key="7">
    <source>
        <dbReference type="SAM" id="Phobius"/>
    </source>
</evidence>
<dbReference type="AlphaFoldDB" id="A0A9X3AD54"/>
<feature type="transmembrane region" description="Helical" evidence="7">
    <location>
        <begin position="317"/>
        <end position="337"/>
    </location>
</feature>
<keyword evidence="12" id="KW-1185">Reference proteome</keyword>
<protein>
    <submittedName>
        <fullName evidence="11">Peptidase domain-containing ABC transporter</fullName>
    </submittedName>
</protein>
<comment type="caution">
    <text evidence="11">The sequence shown here is derived from an EMBL/GenBank/DDBJ whole genome shotgun (WGS) entry which is preliminary data.</text>
</comment>
<keyword evidence="2 7" id="KW-0812">Transmembrane</keyword>
<feature type="transmembrane region" description="Helical" evidence="7">
    <location>
        <begin position="212"/>
        <end position="233"/>
    </location>
</feature>
<dbReference type="InterPro" id="IPR003593">
    <property type="entry name" value="AAA+_ATPase"/>
</dbReference>
<reference evidence="11" key="1">
    <citation type="submission" date="2022-03" db="EMBL/GenBank/DDBJ databases">
        <title>Proposal of a novel genus Dryocolo and two novel species.</title>
        <authorList>
            <person name="Maddock D.W."/>
            <person name="Brady C.L."/>
            <person name="Denman S."/>
            <person name="Arnold D."/>
        </authorList>
    </citation>
    <scope>NUCLEOTIDE SEQUENCE</scope>
    <source>
        <strain evidence="11">H6W4</strain>
    </source>
</reference>
<evidence type="ECO:0000256" key="1">
    <source>
        <dbReference type="ARBA" id="ARBA00004651"/>
    </source>
</evidence>
<feature type="domain" description="ABC transmembrane type-1" evidence="9">
    <location>
        <begin position="179"/>
        <end position="458"/>
    </location>
</feature>
<feature type="transmembrane region" description="Helical" evidence="7">
    <location>
        <begin position="179"/>
        <end position="200"/>
    </location>
</feature>
<dbReference type="CDD" id="cd18567">
    <property type="entry name" value="ABC_6TM_CvaB_RaxB_like"/>
    <property type="match status" value="1"/>
</dbReference>
<feature type="transmembrane region" description="Helical" evidence="7">
    <location>
        <begin position="399"/>
        <end position="419"/>
    </location>
</feature>